<comment type="similarity">
    <text evidence="2">Belongs to the bacteroidetes fimbrillin superfamily. FimB/Mfa2 family.</text>
</comment>
<evidence type="ECO:0000256" key="2">
    <source>
        <dbReference type="ARBA" id="ARBA00007248"/>
    </source>
</evidence>
<dbReference type="GeneID" id="98070064"/>
<evidence type="ECO:0000256" key="1">
    <source>
        <dbReference type="ARBA" id="ARBA00004442"/>
    </source>
</evidence>
<evidence type="ECO:0000256" key="5">
    <source>
        <dbReference type="ARBA" id="ARBA00023139"/>
    </source>
</evidence>
<dbReference type="Proteomes" id="UP000004892">
    <property type="component" value="Unassembled WGS sequence"/>
</dbReference>
<dbReference type="HOGENOM" id="CLU_939536_0_0_10"/>
<keyword evidence="5" id="KW-0564">Palmitate</keyword>
<evidence type="ECO:0000256" key="3">
    <source>
        <dbReference type="ARBA" id="ARBA00022729"/>
    </source>
</evidence>
<evidence type="ECO:0000256" key="7">
    <source>
        <dbReference type="ARBA" id="ARBA00023288"/>
    </source>
</evidence>
<evidence type="ECO:0000313" key="8">
    <source>
        <dbReference type="EMBL" id="EHP45943.1"/>
    </source>
</evidence>
<dbReference type="InterPro" id="IPR014941">
    <property type="entry name" value="FimB/Mfa2/Mfa3"/>
</dbReference>
<keyword evidence="3" id="KW-0732">Signal</keyword>
<evidence type="ECO:0008006" key="10">
    <source>
        <dbReference type="Google" id="ProtNLM"/>
    </source>
</evidence>
<dbReference type="STRING" id="742817.HMPREF9449_02529"/>
<evidence type="ECO:0000256" key="4">
    <source>
        <dbReference type="ARBA" id="ARBA00023136"/>
    </source>
</evidence>
<dbReference type="PROSITE" id="PS51257">
    <property type="entry name" value="PROKAR_LIPOPROTEIN"/>
    <property type="match status" value="1"/>
</dbReference>
<reference evidence="8 9" key="1">
    <citation type="submission" date="2012-01" db="EMBL/GenBank/DDBJ databases">
        <title>The Genome Sequence of Odoribacter laneus YIT 12061.</title>
        <authorList>
            <consortium name="The Broad Institute Genome Sequencing Platform"/>
            <person name="Earl A."/>
            <person name="Ward D."/>
            <person name="Feldgarden M."/>
            <person name="Gevers D."/>
            <person name="Morotomi M."/>
            <person name="Young S.K."/>
            <person name="Zeng Q."/>
            <person name="Gargeya S."/>
            <person name="Fitzgerald M."/>
            <person name="Haas B."/>
            <person name="Abouelleil A."/>
            <person name="Alvarado L."/>
            <person name="Arachchi H.M."/>
            <person name="Berlin A."/>
            <person name="Chapman S.B."/>
            <person name="Gearin G."/>
            <person name="Goldberg J."/>
            <person name="Griggs A."/>
            <person name="Gujja S."/>
            <person name="Hansen M."/>
            <person name="Heiman D."/>
            <person name="Howarth C."/>
            <person name="Larimer J."/>
            <person name="Lui A."/>
            <person name="MacDonald P.J.P."/>
            <person name="McCowen C."/>
            <person name="Montmayeur A."/>
            <person name="Murphy C."/>
            <person name="Neiman D."/>
            <person name="Pearson M."/>
            <person name="Priest M."/>
            <person name="Roberts A."/>
            <person name="Saif S."/>
            <person name="Shea T."/>
            <person name="Sisk P."/>
            <person name="Stolte C."/>
            <person name="Sykes S."/>
            <person name="Wortman J."/>
            <person name="Nusbaum C."/>
            <person name="Birren B."/>
        </authorList>
    </citation>
    <scope>NUCLEOTIDE SEQUENCE [LARGE SCALE GENOMIC DNA]</scope>
    <source>
        <strain evidence="8 9">YIT 12061</strain>
    </source>
</reference>
<name>H1DJU3_9BACT</name>
<evidence type="ECO:0000256" key="6">
    <source>
        <dbReference type="ARBA" id="ARBA00023237"/>
    </source>
</evidence>
<dbReference type="Gene3D" id="2.60.40.2100">
    <property type="match status" value="1"/>
</dbReference>
<keyword evidence="9" id="KW-1185">Reference proteome</keyword>
<gene>
    <name evidence="8" type="ORF">HMPREF9449_02529</name>
</gene>
<evidence type="ECO:0000313" key="9">
    <source>
        <dbReference type="Proteomes" id="UP000004892"/>
    </source>
</evidence>
<keyword evidence="7" id="KW-0449">Lipoprotein</keyword>
<proteinExistence type="inferred from homology"/>
<dbReference type="PATRIC" id="fig|742817.3.peg.2707"/>
<keyword evidence="6" id="KW-0998">Cell outer membrane</keyword>
<sequence length="296" mass="33231">MKTQLTGILLMLVTLTSCVKETLKECPTGNVRIDLYVEKFQTNSAAPTEDAEEIFNQRIQVLNCVLYKDHKYVMDTTISDVSMASQPYFTIFLPDLDFGNYEMVVIANSDPTLLKGDFHIPGDRNISYPGVDKMKDLFATNLEFTLNCNCTEKFQAKLRRLEGVIHLSFRNLPTDIQEAEVTIHGVNSNLGIDGYTQSIDVIRRFPMNILTGSRDPGMSIGVFPTTKGSPATFRLKLFKDSGNVAVYDEVAKEPLNIVRNQLVELLIEFSNGNLSFEIKVDTLWEDLINGGEIEVP</sequence>
<organism evidence="8 9">
    <name type="scientific">Odoribacter laneus YIT 12061</name>
    <dbReference type="NCBI Taxonomy" id="742817"/>
    <lineage>
        <taxon>Bacteria</taxon>
        <taxon>Pseudomonadati</taxon>
        <taxon>Bacteroidota</taxon>
        <taxon>Bacteroidia</taxon>
        <taxon>Bacteroidales</taxon>
        <taxon>Odoribacteraceae</taxon>
        <taxon>Odoribacter</taxon>
    </lineage>
</organism>
<comment type="caution">
    <text evidence="8">The sequence shown here is derived from an EMBL/GenBank/DDBJ whole genome shotgun (WGS) entry which is preliminary data.</text>
</comment>
<accession>H1DJU3</accession>
<dbReference type="Pfam" id="PF08842">
    <property type="entry name" value="Mfa2"/>
    <property type="match status" value="1"/>
</dbReference>
<dbReference type="eggNOG" id="ENOG50343I3">
    <property type="taxonomic scope" value="Bacteria"/>
</dbReference>
<dbReference type="EMBL" id="ADMC01000027">
    <property type="protein sequence ID" value="EHP45943.1"/>
    <property type="molecule type" value="Genomic_DNA"/>
</dbReference>
<dbReference type="GO" id="GO:0009279">
    <property type="term" value="C:cell outer membrane"/>
    <property type="evidence" value="ECO:0007669"/>
    <property type="project" value="UniProtKB-SubCell"/>
</dbReference>
<dbReference type="RefSeq" id="WP_009137674.1">
    <property type="nucleotide sequence ID" value="NZ_JH594597.1"/>
</dbReference>
<comment type="subcellular location">
    <subcellularLocation>
        <location evidence="1">Cell outer membrane</location>
    </subcellularLocation>
</comment>
<protein>
    <recommendedName>
        <fullName evidence="10">Fimbrillin-A associated anchor proteins Mfa1 and Mfa2</fullName>
    </recommendedName>
</protein>
<keyword evidence="4" id="KW-0472">Membrane</keyword>
<dbReference type="AlphaFoldDB" id="H1DJU3"/>